<dbReference type="AlphaFoldDB" id="A0AAN7GTI5"/>
<dbReference type="PANTHER" id="PTHR47186:SF3">
    <property type="entry name" value="OS09G0267800 PROTEIN"/>
    <property type="match status" value="1"/>
</dbReference>
<gene>
    <name evidence="6" type="ORF">SAY87_012519</name>
</gene>
<dbReference type="InterPro" id="IPR041118">
    <property type="entry name" value="Rx_N"/>
</dbReference>
<evidence type="ECO:0000313" key="7">
    <source>
        <dbReference type="Proteomes" id="UP001345219"/>
    </source>
</evidence>
<organism evidence="6 7">
    <name type="scientific">Trapa incisa</name>
    <dbReference type="NCBI Taxonomy" id="236973"/>
    <lineage>
        <taxon>Eukaryota</taxon>
        <taxon>Viridiplantae</taxon>
        <taxon>Streptophyta</taxon>
        <taxon>Embryophyta</taxon>
        <taxon>Tracheophyta</taxon>
        <taxon>Spermatophyta</taxon>
        <taxon>Magnoliopsida</taxon>
        <taxon>eudicotyledons</taxon>
        <taxon>Gunneridae</taxon>
        <taxon>Pentapetalae</taxon>
        <taxon>rosids</taxon>
        <taxon>malvids</taxon>
        <taxon>Myrtales</taxon>
        <taxon>Lythraceae</taxon>
        <taxon>Trapa</taxon>
    </lineage>
</organism>
<comment type="caution">
    <text evidence="6">The sequence shown here is derived from an EMBL/GenBank/DDBJ whole genome shotgun (WGS) entry which is preliminary data.</text>
</comment>
<feature type="domain" description="R13L1/DRL21-like LRR repeat region" evidence="5">
    <location>
        <begin position="181"/>
        <end position="313"/>
    </location>
</feature>
<name>A0AAN7GTI5_9MYRT</name>
<dbReference type="Gene3D" id="1.20.5.4130">
    <property type="match status" value="1"/>
</dbReference>
<evidence type="ECO:0000259" key="5">
    <source>
        <dbReference type="Pfam" id="PF25019"/>
    </source>
</evidence>
<evidence type="ECO:0008006" key="8">
    <source>
        <dbReference type="Google" id="ProtNLM"/>
    </source>
</evidence>
<dbReference type="Proteomes" id="UP001345219">
    <property type="component" value="Chromosome 10"/>
</dbReference>
<evidence type="ECO:0000256" key="2">
    <source>
        <dbReference type="ARBA" id="ARBA00022741"/>
    </source>
</evidence>
<reference evidence="6 7" key="1">
    <citation type="journal article" date="2023" name="Hortic Res">
        <title>Pangenome of water caltrop reveals structural variations and asymmetric subgenome divergence after allopolyploidization.</title>
        <authorList>
            <person name="Zhang X."/>
            <person name="Chen Y."/>
            <person name="Wang L."/>
            <person name="Yuan Y."/>
            <person name="Fang M."/>
            <person name="Shi L."/>
            <person name="Lu R."/>
            <person name="Comes H.P."/>
            <person name="Ma Y."/>
            <person name="Chen Y."/>
            <person name="Huang G."/>
            <person name="Zhou Y."/>
            <person name="Zheng Z."/>
            <person name="Qiu Y."/>
        </authorList>
    </citation>
    <scope>NUCLEOTIDE SEQUENCE [LARGE SCALE GENOMIC DNA]</scope>
    <source>
        <tissue evidence="6">Roots</tissue>
    </source>
</reference>
<dbReference type="Gene3D" id="3.80.10.10">
    <property type="entry name" value="Ribonuclease Inhibitor"/>
    <property type="match status" value="1"/>
</dbReference>
<dbReference type="EMBL" id="JAXIOK010000021">
    <property type="protein sequence ID" value="KAK4746207.1"/>
    <property type="molecule type" value="Genomic_DNA"/>
</dbReference>
<keyword evidence="2" id="KW-0547">Nucleotide-binding</keyword>
<evidence type="ECO:0000256" key="3">
    <source>
        <dbReference type="ARBA" id="ARBA00022821"/>
    </source>
</evidence>
<dbReference type="Pfam" id="PF25019">
    <property type="entry name" value="LRR_R13L1-DRL21"/>
    <property type="match status" value="1"/>
</dbReference>
<keyword evidence="3" id="KW-0611">Plant defense</keyword>
<keyword evidence="1" id="KW-0677">Repeat</keyword>
<keyword evidence="7" id="KW-1185">Reference proteome</keyword>
<dbReference type="Pfam" id="PF18052">
    <property type="entry name" value="Rx_N"/>
    <property type="match status" value="1"/>
</dbReference>
<protein>
    <recommendedName>
        <fullName evidence="8">Rx N-terminal domain-containing protein</fullName>
    </recommendedName>
</protein>
<dbReference type="GO" id="GO:0000166">
    <property type="term" value="F:nucleotide binding"/>
    <property type="evidence" value="ECO:0007669"/>
    <property type="project" value="UniProtKB-KW"/>
</dbReference>
<proteinExistence type="predicted"/>
<evidence type="ECO:0000256" key="1">
    <source>
        <dbReference type="ARBA" id="ARBA00022737"/>
    </source>
</evidence>
<dbReference type="InterPro" id="IPR056789">
    <property type="entry name" value="LRR_R13L1-DRL21"/>
</dbReference>
<dbReference type="PANTHER" id="PTHR47186">
    <property type="entry name" value="LEUCINE-RICH REPEAT-CONTAINING PROTEIN 57"/>
    <property type="match status" value="1"/>
</dbReference>
<evidence type="ECO:0000259" key="4">
    <source>
        <dbReference type="Pfam" id="PF18052"/>
    </source>
</evidence>
<dbReference type="GO" id="GO:0006952">
    <property type="term" value="P:defense response"/>
    <property type="evidence" value="ECO:0007669"/>
    <property type="project" value="UniProtKB-KW"/>
</dbReference>
<evidence type="ECO:0000313" key="6">
    <source>
        <dbReference type="EMBL" id="KAK4746207.1"/>
    </source>
</evidence>
<sequence length="393" mass="44862">MAEAVILGFAQNITGSLVPILVNELGQLWGIKDELERLKNTASLIKYMLPDAEEKYDEVPEVKAWLLRLKDVFIDTEDLLDEISTAALGNECTSFVHNTAEIRTRILHVSYESIADLPRLRSEMGMKLRTMLCLAPRCPHVPKEPVTLPKDLWRHRCLRVLDLHNANIKTVGSTLRGHACLNELRKLDSLSGKFEIENLGWTKEAVLGTKGANLSKKGRLQKLNLRWYKGWSNRFTERFANHEAILEGLQPNQNLRCLLVEHYEGMRFPRWMVEGMMLSIPNLVEIRLRYCPNIRHLPPLDQLPHLKTLELSKLDTVESIGYSSSGRGVRELDDPAWTGSGRIQHGQAVEGSSYHFHAFPSYLSIVAQSSSLCQHFRNWSNFSFQISMKEYCA</sequence>
<accession>A0AAN7GTI5</accession>
<dbReference type="SUPFAM" id="SSF52058">
    <property type="entry name" value="L domain-like"/>
    <property type="match status" value="1"/>
</dbReference>
<feature type="domain" description="Disease resistance N-terminal" evidence="4">
    <location>
        <begin position="13"/>
        <end position="92"/>
    </location>
</feature>
<dbReference type="InterPro" id="IPR032675">
    <property type="entry name" value="LRR_dom_sf"/>
</dbReference>